<feature type="compositionally biased region" description="Acidic residues" evidence="1">
    <location>
        <begin position="158"/>
        <end position="169"/>
    </location>
</feature>
<keyword evidence="3" id="KW-1185">Reference proteome</keyword>
<dbReference type="Proteomes" id="UP000281553">
    <property type="component" value="Unassembled WGS sequence"/>
</dbReference>
<evidence type="ECO:0000256" key="1">
    <source>
        <dbReference type="SAM" id="MobiDB-lite"/>
    </source>
</evidence>
<dbReference type="AlphaFoldDB" id="A0A3P7MF21"/>
<feature type="compositionally biased region" description="Basic and acidic residues" evidence="1">
    <location>
        <begin position="170"/>
        <end position="212"/>
    </location>
</feature>
<dbReference type="EMBL" id="UYRU01072334">
    <property type="protein sequence ID" value="VDN22127.1"/>
    <property type="molecule type" value="Genomic_DNA"/>
</dbReference>
<feature type="compositionally biased region" description="Acidic residues" evidence="1">
    <location>
        <begin position="213"/>
        <end position="223"/>
    </location>
</feature>
<feature type="region of interest" description="Disordered" evidence="1">
    <location>
        <begin position="91"/>
        <end position="260"/>
    </location>
</feature>
<reference evidence="2 3" key="1">
    <citation type="submission" date="2018-11" db="EMBL/GenBank/DDBJ databases">
        <authorList>
            <consortium name="Pathogen Informatics"/>
        </authorList>
    </citation>
    <scope>NUCLEOTIDE SEQUENCE [LARGE SCALE GENOMIC DNA]</scope>
</reference>
<organism evidence="2 3">
    <name type="scientific">Dibothriocephalus latus</name>
    <name type="common">Fish tapeworm</name>
    <name type="synonym">Diphyllobothrium latum</name>
    <dbReference type="NCBI Taxonomy" id="60516"/>
    <lineage>
        <taxon>Eukaryota</taxon>
        <taxon>Metazoa</taxon>
        <taxon>Spiralia</taxon>
        <taxon>Lophotrochozoa</taxon>
        <taxon>Platyhelminthes</taxon>
        <taxon>Cestoda</taxon>
        <taxon>Eucestoda</taxon>
        <taxon>Diphyllobothriidea</taxon>
        <taxon>Diphyllobothriidae</taxon>
        <taxon>Dibothriocephalus</taxon>
    </lineage>
</organism>
<evidence type="ECO:0000313" key="2">
    <source>
        <dbReference type="EMBL" id="VDN22127.1"/>
    </source>
</evidence>
<evidence type="ECO:0000313" key="3">
    <source>
        <dbReference type="Proteomes" id="UP000281553"/>
    </source>
</evidence>
<feature type="compositionally biased region" description="Acidic residues" evidence="1">
    <location>
        <begin position="101"/>
        <end position="115"/>
    </location>
</feature>
<proteinExistence type="predicted"/>
<sequence length="260" mass="30115">MQPFVRTMAFSKDTLSSEKFCRGYYFQKCDPTNSDLIAKTPGFDHVGVVGAAHGNFPHQDGCQKWPSNGTVADAERRKPIFLSALTTIDEVSEEQEKVEEWRDDDYENEEEEEEADQQKGDTKEDEQEVEQHEQGRSKEKQGEEQEQNGSNKQKATKDDDDDDDDEEGEEREREQQKSDNKENEGKLEQGDRGQGKEKQEEEQKEKEVNKEHEDDDEEVEAELEQPKLTAVHLPAEETDHFLDQRKRKRRPGVYEDFGEG</sequence>
<gene>
    <name evidence="2" type="ORF">DILT_LOCUS13983</name>
</gene>
<name>A0A3P7MF21_DIBLA</name>
<feature type="compositionally biased region" description="Basic and acidic residues" evidence="1">
    <location>
        <begin position="129"/>
        <end position="143"/>
    </location>
</feature>
<protein>
    <submittedName>
        <fullName evidence="2">Uncharacterized protein</fullName>
    </submittedName>
</protein>
<feature type="compositionally biased region" description="Basic and acidic residues" evidence="1">
    <location>
        <begin position="234"/>
        <end position="244"/>
    </location>
</feature>
<accession>A0A3P7MF21</accession>